<evidence type="ECO:0000313" key="4">
    <source>
        <dbReference type="Proteomes" id="UP000593568"/>
    </source>
</evidence>
<dbReference type="PROSITE" id="PS51253">
    <property type="entry name" value="HTH_CENPB"/>
    <property type="match status" value="1"/>
</dbReference>
<evidence type="ECO:0000259" key="2">
    <source>
        <dbReference type="PROSITE" id="PS51253"/>
    </source>
</evidence>
<name>A0A7J9DG44_9ROSI</name>
<dbReference type="GO" id="GO:0003677">
    <property type="term" value="F:DNA binding"/>
    <property type="evidence" value="ECO:0007669"/>
    <property type="project" value="UniProtKB-KW"/>
</dbReference>
<dbReference type="InterPro" id="IPR050863">
    <property type="entry name" value="CenT-Element_Derived"/>
</dbReference>
<dbReference type="PANTHER" id="PTHR19303:SF73">
    <property type="entry name" value="PROTEIN PDC2"/>
    <property type="match status" value="1"/>
</dbReference>
<evidence type="ECO:0000256" key="1">
    <source>
        <dbReference type="ARBA" id="ARBA00023125"/>
    </source>
</evidence>
<dbReference type="InterPro" id="IPR009057">
    <property type="entry name" value="Homeodomain-like_sf"/>
</dbReference>
<dbReference type="InterPro" id="IPR006600">
    <property type="entry name" value="HTH_CenpB_DNA-bd_dom"/>
</dbReference>
<organism evidence="3 4">
    <name type="scientific">Gossypium trilobum</name>
    <dbReference type="NCBI Taxonomy" id="34281"/>
    <lineage>
        <taxon>Eukaryota</taxon>
        <taxon>Viridiplantae</taxon>
        <taxon>Streptophyta</taxon>
        <taxon>Embryophyta</taxon>
        <taxon>Tracheophyta</taxon>
        <taxon>Spermatophyta</taxon>
        <taxon>Magnoliopsida</taxon>
        <taxon>eudicotyledons</taxon>
        <taxon>Gunneridae</taxon>
        <taxon>Pentapetalae</taxon>
        <taxon>rosids</taxon>
        <taxon>malvids</taxon>
        <taxon>Malvales</taxon>
        <taxon>Malvaceae</taxon>
        <taxon>Malvoideae</taxon>
        <taxon>Gossypium</taxon>
    </lineage>
</organism>
<protein>
    <recommendedName>
        <fullName evidence="2">HTH CENPB-type domain-containing protein</fullName>
    </recommendedName>
</protein>
<keyword evidence="1" id="KW-0238">DNA-binding</keyword>
<gene>
    <name evidence="3" type="ORF">Gotri_022420</name>
</gene>
<accession>A0A7J9DG44</accession>
<feature type="domain" description="HTH CENPB-type" evidence="2">
    <location>
        <begin position="1"/>
        <end position="45"/>
    </location>
</feature>
<dbReference type="Proteomes" id="UP000593568">
    <property type="component" value="Unassembled WGS sequence"/>
</dbReference>
<dbReference type="Gene3D" id="1.10.10.60">
    <property type="entry name" value="Homeodomain-like"/>
    <property type="match status" value="1"/>
</dbReference>
<dbReference type="PANTHER" id="PTHR19303">
    <property type="entry name" value="TRANSPOSON"/>
    <property type="match status" value="1"/>
</dbReference>
<sequence>MTGEMIQTKAKEFLKKMYGDANFEFNFSIGWLERFKARLEINSYRRFGESGLIVMENIEDALPQIRAKLENFDWRDIYNMDEKGLFYHLQAYYALATKQLEGRKKDKERHIVMVCCNDDDFVHWFDARMTGRKVLLIVDNCPSHPKKGEINPEKINVLDAIHFMTATWNIDVEPTTIANCFQHCKIRSEEDMPLKQEIGDVEGIHKLKESPTNEEIIQGVMDVSVDDEQDPYDSSILPNVSPKEAFVVVDTLKNYLIQHEKNIPDLVYAILKVKDEIVFDSHAKKKQLTIDEYFSKE</sequence>
<proteinExistence type="predicted"/>
<dbReference type="Pfam" id="PF03221">
    <property type="entry name" value="HTH_Tnp_Tc5"/>
    <property type="match status" value="1"/>
</dbReference>
<reference evidence="3 4" key="1">
    <citation type="journal article" date="2019" name="Genome Biol. Evol.">
        <title>Insights into the evolution of the New World diploid cottons (Gossypium, subgenus Houzingenia) based on genome sequencing.</title>
        <authorList>
            <person name="Grover C.E."/>
            <person name="Arick M.A. 2nd"/>
            <person name="Thrash A."/>
            <person name="Conover J.L."/>
            <person name="Sanders W.S."/>
            <person name="Peterson D.G."/>
            <person name="Frelichowski J.E."/>
            <person name="Scheffler J.A."/>
            <person name="Scheffler B.E."/>
            <person name="Wendel J.F."/>
        </authorList>
    </citation>
    <scope>NUCLEOTIDE SEQUENCE [LARGE SCALE GENOMIC DNA]</scope>
    <source>
        <strain evidence="3">8</strain>
        <tissue evidence="3">Leaf</tissue>
    </source>
</reference>
<dbReference type="SUPFAM" id="SSF46689">
    <property type="entry name" value="Homeodomain-like"/>
    <property type="match status" value="1"/>
</dbReference>
<dbReference type="AlphaFoldDB" id="A0A7J9DG44"/>
<keyword evidence="4" id="KW-1185">Reference proteome</keyword>
<dbReference type="EMBL" id="JABEZW010000002">
    <property type="protein sequence ID" value="MBA0759544.1"/>
    <property type="molecule type" value="Genomic_DNA"/>
</dbReference>
<comment type="caution">
    <text evidence="3">The sequence shown here is derived from an EMBL/GenBank/DDBJ whole genome shotgun (WGS) entry which is preliminary data.</text>
</comment>
<evidence type="ECO:0000313" key="3">
    <source>
        <dbReference type="EMBL" id="MBA0759544.1"/>
    </source>
</evidence>
<dbReference type="GO" id="GO:0005634">
    <property type="term" value="C:nucleus"/>
    <property type="evidence" value="ECO:0007669"/>
    <property type="project" value="TreeGrafter"/>
</dbReference>